<dbReference type="Proteomes" id="UP000315217">
    <property type="component" value="Unassembled WGS sequence"/>
</dbReference>
<evidence type="ECO:0000313" key="3">
    <source>
        <dbReference type="Proteomes" id="UP000315217"/>
    </source>
</evidence>
<organism evidence="2 3">
    <name type="scientific">Candidatus Segetimicrobium genomatis</name>
    <dbReference type="NCBI Taxonomy" id="2569760"/>
    <lineage>
        <taxon>Bacteria</taxon>
        <taxon>Bacillati</taxon>
        <taxon>Candidatus Sysuimicrobiota</taxon>
        <taxon>Candidatus Sysuimicrobiia</taxon>
        <taxon>Candidatus Sysuimicrobiales</taxon>
        <taxon>Candidatus Segetimicrobiaceae</taxon>
        <taxon>Candidatus Segetimicrobium</taxon>
    </lineage>
</organism>
<evidence type="ECO:0000313" key="4">
    <source>
        <dbReference type="Proteomes" id="UP000318661"/>
    </source>
</evidence>
<comment type="caution">
    <text evidence="2">The sequence shown here is derived from an EMBL/GenBank/DDBJ whole genome shotgun (WGS) entry which is preliminary data.</text>
</comment>
<evidence type="ECO:0000313" key="2">
    <source>
        <dbReference type="EMBL" id="TMJ10777.1"/>
    </source>
</evidence>
<dbReference type="Proteomes" id="UP000318661">
    <property type="component" value="Unassembled WGS sequence"/>
</dbReference>
<dbReference type="EMBL" id="VBAI01000100">
    <property type="protein sequence ID" value="TMJ10777.1"/>
    <property type="molecule type" value="Genomic_DNA"/>
</dbReference>
<name>A0A537LT09_9BACT</name>
<protein>
    <submittedName>
        <fullName evidence="2">Uncharacterized protein</fullName>
    </submittedName>
</protein>
<evidence type="ECO:0000313" key="1">
    <source>
        <dbReference type="EMBL" id="TMJ09812.1"/>
    </source>
</evidence>
<dbReference type="AlphaFoldDB" id="A0A537LT09"/>
<reference evidence="3 4" key="1">
    <citation type="journal article" date="2019" name="Nat. Microbiol.">
        <title>Mediterranean grassland soil C-N compound turnover is dependent on rainfall and depth, and is mediated by genomically divergent microorganisms.</title>
        <authorList>
            <person name="Diamond S."/>
            <person name="Andeer P.F."/>
            <person name="Li Z."/>
            <person name="Crits-Christoph A."/>
            <person name="Burstein D."/>
            <person name="Anantharaman K."/>
            <person name="Lane K.R."/>
            <person name="Thomas B.C."/>
            <person name="Pan C."/>
            <person name="Northen T.R."/>
            <person name="Banfield J.F."/>
        </authorList>
    </citation>
    <scope>NUCLEOTIDE SEQUENCE [LARGE SCALE GENOMIC DNA]</scope>
    <source>
        <strain evidence="2">NP_1</strain>
        <strain evidence="1">NP_2</strain>
    </source>
</reference>
<gene>
    <name evidence="2" type="ORF">E6G98_06760</name>
    <name evidence="1" type="ORF">E6G99_02165</name>
</gene>
<proteinExistence type="predicted"/>
<accession>A0A537LT09</accession>
<sequence length="85" mass="9495">MRTIIWLLVLVLIAGGVYAAVKARYEYSTQGTTQVRTDHWTGDVQVWGCAAYEFRGAENAYFPMAPGETDKPCTTFGWVSRKASK</sequence>
<dbReference type="EMBL" id="VBAJ01000037">
    <property type="protein sequence ID" value="TMJ09812.1"/>
    <property type="molecule type" value="Genomic_DNA"/>
</dbReference>